<comment type="caution">
    <text evidence="2">The sequence shown here is derived from an EMBL/GenBank/DDBJ whole genome shotgun (WGS) entry which is preliminary data.</text>
</comment>
<organism evidence="2 3">
    <name type="scientific">Daphnia galeata</name>
    <dbReference type="NCBI Taxonomy" id="27404"/>
    <lineage>
        <taxon>Eukaryota</taxon>
        <taxon>Metazoa</taxon>
        <taxon>Ecdysozoa</taxon>
        <taxon>Arthropoda</taxon>
        <taxon>Crustacea</taxon>
        <taxon>Branchiopoda</taxon>
        <taxon>Diplostraca</taxon>
        <taxon>Cladocera</taxon>
        <taxon>Anomopoda</taxon>
        <taxon>Daphniidae</taxon>
        <taxon>Daphnia</taxon>
    </lineage>
</organism>
<keyword evidence="3" id="KW-1185">Reference proteome</keyword>
<accession>A0A8J2RYI7</accession>
<dbReference type="Proteomes" id="UP000789390">
    <property type="component" value="Unassembled WGS sequence"/>
</dbReference>
<evidence type="ECO:0000256" key="1">
    <source>
        <dbReference type="SAM" id="SignalP"/>
    </source>
</evidence>
<sequence>MHSLFWGGLTPSLLQAVGGIPVIAKHISSALDRILMAQLQPQIHIRHLLRDLHNESPAHAALFKSNNPITAKSL</sequence>
<reference evidence="2" key="1">
    <citation type="submission" date="2021-11" db="EMBL/GenBank/DDBJ databases">
        <authorList>
            <person name="Schell T."/>
        </authorList>
    </citation>
    <scope>NUCLEOTIDE SEQUENCE</scope>
    <source>
        <strain evidence="2">M5</strain>
    </source>
</reference>
<name>A0A8J2RYI7_9CRUS</name>
<proteinExistence type="predicted"/>
<dbReference type="EMBL" id="CAKKLH010000201">
    <property type="protein sequence ID" value="CAH0105749.1"/>
    <property type="molecule type" value="Genomic_DNA"/>
</dbReference>
<dbReference type="OrthoDB" id="10423481at2759"/>
<gene>
    <name evidence="2" type="ORF">DGAL_LOCUS8814</name>
</gene>
<protein>
    <submittedName>
        <fullName evidence="2">Uncharacterized protein</fullName>
    </submittedName>
</protein>
<feature type="signal peptide" evidence="1">
    <location>
        <begin position="1"/>
        <end position="19"/>
    </location>
</feature>
<dbReference type="AlphaFoldDB" id="A0A8J2RYI7"/>
<keyword evidence="1" id="KW-0732">Signal</keyword>
<evidence type="ECO:0000313" key="3">
    <source>
        <dbReference type="Proteomes" id="UP000789390"/>
    </source>
</evidence>
<evidence type="ECO:0000313" key="2">
    <source>
        <dbReference type="EMBL" id="CAH0105749.1"/>
    </source>
</evidence>
<feature type="chain" id="PRO_5035236155" evidence="1">
    <location>
        <begin position="20"/>
        <end position="74"/>
    </location>
</feature>